<dbReference type="Proteomes" id="UP000798662">
    <property type="component" value="Chromosome 2"/>
</dbReference>
<dbReference type="EMBL" id="CM020619">
    <property type="protein sequence ID" value="KAK1864339.1"/>
    <property type="molecule type" value="Genomic_DNA"/>
</dbReference>
<gene>
    <name evidence="1" type="ORF">I4F81_006887</name>
</gene>
<keyword evidence="2" id="KW-1185">Reference proteome</keyword>
<protein>
    <submittedName>
        <fullName evidence="1">Uncharacterized protein</fullName>
    </submittedName>
</protein>
<accession>A0ACC3C307</accession>
<evidence type="ECO:0000313" key="1">
    <source>
        <dbReference type="EMBL" id="KAK1864339.1"/>
    </source>
</evidence>
<comment type="caution">
    <text evidence="1">The sequence shown here is derived from an EMBL/GenBank/DDBJ whole genome shotgun (WGS) entry which is preliminary data.</text>
</comment>
<reference evidence="1" key="1">
    <citation type="submission" date="2019-11" db="EMBL/GenBank/DDBJ databases">
        <title>Nori genome reveals adaptations in red seaweeds to the harsh intertidal environment.</title>
        <authorList>
            <person name="Wang D."/>
            <person name="Mao Y."/>
        </authorList>
    </citation>
    <scope>NUCLEOTIDE SEQUENCE</scope>
    <source>
        <tissue evidence="1">Gametophyte</tissue>
    </source>
</reference>
<evidence type="ECO:0000313" key="2">
    <source>
        <dbReference type="Proteomes" id="UP000798662"/>
    </source>
</evidence>
<sequence length="541" mass="59835">MRHRDVVWQHVTRVGNTARYVCNHCAAELGKNPTHLKERMLTEACNAPVELRKIIHAKLVEGRNKAAASASVHEHRDKRSSDQLYGASEAENWTEGGALASGAASNAQRTVSTGGGSSARSGGLRGFVSTMSAGENERASVLCARWIYREGLPFRTVESRAFKSMMKTVNPAFVPPSRLRVANTLVRSEHKKQKVVVDCEVERCCDAGDVIVGGDGFSDRKQTGMDTEPKMQAVWEKLQTRYKGIVIVPCAAHCFDLLFGDITKHPVIAPATVFSASLSHYWRNRALPKANLERIQMEEYKAVRQLQRVGVTRWKTALLVAVSLLKTQTAMQKAVVDDQFKNVVLKDKDKRARDAAADTVQLVKDDKKWADLQAYVDLLAPVANTLDAGQGDTPGVGSVYSSFLKLNTHFQSFKYPATAAGAHLKAHCLAVLQRRRIYLLRPVHILAFLLDPRHVDSTNVPTDEEMQSAMDLLVELVEIHDTRLAMRASGKTADSELQPGYATPTRDGITADYTKFRAKQEGSFALRTVWDKSAVADALLW</sequence>
<organism evidence="1 2">
    <name type="scientific">Pyropia yezoensis</name>
    <name type="common">Susabi-nori</name>
    <name type="synonym">Porphyra yezoensis</name>
    <dbReference type="NCBI Taxonomy" id="2788"/>
    <lineage>
        <taxon>Eukaryota</taxon>
        <taxon>Rhodophyta</taxon>
        <taxon>Bangiophyceae</taxon>
        <taxon>Bangiales</taxon>
        <taxon>Bangiaceae</taxon>
        <taxon>Pyropia</taxon>
    </lineage>
</organism>
<name>A0ACC3C307_PYRYE</name>
<proteinExistence type="predicted"/>